<dbReference type="Pfam" id="PF06338">
    <property type="entry name" value="ComK"/>
    <property type="match status" value="1"/>
</dbReference>
<dbReference type="OrthoDB" id="2320498at2"/>
<dbReference type="InterPro" id="IPR010461">
    <property type="entry name" value="ComK"/>
</dbReference>
<proteinExistence type="predicted"/>
<dbReference type="RefSeq" id="WP_160114421.1">
    <property type="nucleotide sequence ID" value="NZ_BEXA01000001.1"/>
</dbReference>
<dbReference type="Proteomes" id="UP000286974">
    <property type="component" value="Unassembled WGS sequence"/>
</dbReference>
<evidence type="ECO:0000313" key="2">
    <source>
        <dbReference type="Proteomes" id="UP000286974"/>
    </source>
</evidence>
<accession>A0A401FI44</accession>
<dbReference type="EMBL" id="BEXA01000001">
    <property type="protein sequence ID" value="GAY72029.1"/>
    <property type="molecule type" value="Genomic_DNA"/>
</dbReference>
<reference evidence="1 2" key="1">
    <citation type="submission" date="2017-11" db="EMBL/GenBank/DDBJ databases">
        <title>Draft Genome Sequence of Lactobacillus curieae NBRC 111893 isolated from Koso, a Japanese sugar-Vegetable Fermented Beverage.</title>
        <authorList>
            <person name="Chiou T.Y."/>
            <person name="Oshima K."/>
            <person name="Suda W."/>
            <person name="Hattori M."/>
            <person name="Takahashi T."/>
        </authorList>
    </citation>
    <scope>NUCLEOTIDE SEQUENCE [LARGE SCALE GENOMIC DNA]</scope>
    <source>
        <strain evidence="1 2">NBRC111893</strain>
    </source>
</reference>
<comment type="caution">
    <text evidence="1">The sequence shown here is derived from an EMBL/GenBank/DDBJ whole genome shotgun (WGS) entry which is preliminary data.</text>
</comment>
<organism evidence="1 2">
    <name type="scientific">Lentilactobacillus kosonis</name>
    <dbReference type="NCBI Taxonomy" id="2810561"/>
    <lineage>
        <taxon>Bacteria</taxon>
        <taxon>Bacillati</taxon>
        <taxon>Bacillota</taxon>
        <taxon>Bacilli</taxon>
        <taxon>Lactobacillales</taxon>
        <taxon>Lactobacillaceae</taxon>
        <taxon>Lentilactobacillus</taxon>
    </lineage>
</organism>
<dbReference type="AlphaFoldDB" id="A0A401FI44"/>
<protein>
    <submittedName>
        <fullName evidence="1">Uncharacterized protein</fullName>
    </submittedName>
</protein>
<evidence type="ECO:0000313" key="1">
    <source>
        <dbReference type="EMBL" id="GAY72029.1"/>
    </source>
</evidence>
<keyword evidence="2" id="KW-1185">Reference proteome</keyword>
<name>A0A401FI44_9LACO</name>
<gene>
    <name evidence="1" type="ORF">NBRC111893_175</name>
</gene>
<dbReference type="GO" id="GO:0030420">
    <property type="term" value="P:establishment of competence for transformation"/>
    <property type="evidence" value="ECO:0007669"/>
    <property type="project" value="InterPro"/>
</dbReference>
<sequence>MYFTDYLTPKSKSAHEGRILDIRTLKLNHLKTTSHIANIDWRNVCLIWYIGNKRFPTLILDRQQGLYAIPAKPSSLMKQLMNMRPLGCKRTMMAAAKHVGVNNYVPTVQGEFCMSPLKSVDGKEQSWLALHHIDDYTIGNRSDNSLVQFRGCHEKVLIPTTHRFIFNREKDWTAIMKFQQTILNTIKATFAGVKTSATEISQYQAFASEVREFELEAVEEWTEKVLRYVGFDEQTLAPTLKELMKEFDS</sequence>